<sequence length="310" mass="33712">MTTTPAPDPPAHDQHPLAGTDGDPMTTTRGVNDRVGDRGNEGLDVLGPDELRLLREFDALILSWADEAGAVERRYPFLLRPDFLDGVGHFQEFPHLSLPVSAADPERLLKSLRMAERPLGAVPAEALDDARYVLPSAACHSIYQSLAGQAVPGEGAVHTTLATCFRIEERYGGPRRPLALSMREIVHVGTAEGAKEHVARSKERVLELAARLGLEMRTEVATDPFFDRTSSRAIMQLLFPDKEEFVVGGLVVGSVDHQGDLFGKRCGIRLPDGTAARTGCVAFHLERWVHVLTARFGDASAAADAILELR</sequence>
<gene>
    <name evidence="2" type="ORF">DQ384_33645</name>
</gene>
<evidence type="ECO:0000313" key="3">
    <source>
        <dbReference type="Proteomes" id="UP000253094"/>
    </source>
</evidence>
<dbReference type="Gene3D" id="3.30.930.10">
    <property type="entry name" value="Bira Bifunctional Protein, Domain 2"/>
    <property type="match status" value="1"/>
</dbReference>
<dbReference type="OrthoDB" id="583154at2"/>
<accession>A0A367F167</accession>
<comment type="caution">
    <text evidence="2">The sequence shown here is derived from an EMBL/GenBank/DDBJ whole genome shotgun (WGS) entry which is preliminary data.</text>
</comment>
<proteinExistence type="predicted"/>
<dbReference type="InterPro" id="IPR045864">
    <property type="entry name" value="aa-tRNA-synth_II/BPL/LPL"/>
</dbReference>
<feature type="compositionally biased region" description="Basic and acidic residues" evidence="1">
    <location>
        <begin position="31"/>
        <end position="41"/>
    </location>
</feature>
<evidence type="ECO:0000313" key="2">
    <source>
        <dbReference type="EMBL" id="RCG24001.1"/>
    </source>
</evidence>
<dbReference type="Proteomes" id="UP000253094">
    <property type="component" value="Unassembled WGS sequence"/>
</dbReference>
<keyword evidence="3" id="KW-1185">Reference proteome</keyword>
<dbReference type="RefSeq" id="WP_114032910.1">
    <property type="nucleotide sequence ID" value="NZ_QOIL01000025.1"/>
</dbReference>
<name>A0A367F167_9ACTN</name>
<feature type="region of interest" description="Disordered" evidence="1">
    <location>
        <begin position="1"/>
        <end position="42"/>
    </location>
</feature>
<organism evidence="2 3">
    <name type="scientific">Sphaerisporangium album</name>
    <dbReference type="NCBI Taxonomy" id="509200"/>
    <lineage>
        <taxon>Bacteria</taxon>
        <taxon>Bacillati</taxon>
        <taxon>Actinomycetota</taxon>
        <taxon>Actinomycetes</taxon>
        <taxon>Streptosporangiales</taxon>
        <taxon>Streptosporangiaceae</taxon>
        <taxon>Sphaerisporangium</taxon>
    </lineage>
</organism>
<dbReference type="EMBL" id="QOIL01000025">
    <property type="protein sequence ID" value="RCG24001.1"/>
    <property type="molecule type" value="Genomic_DNA"/>
</dbReference>
<protein>
    <recommendedName>
        <fullName evidence="4">Aminoacyl-transfer RNA synthetases class-II family profile domain-containing protein</fullName>
    </recommendedName>
</protein>
<evidence type="ECO:0008006" key="4">
    <source>
        <dbReference type="Google" id="ProtNLM"/>
    </source>
</evidence>
<evidence type="ECO:0000256" key="1">
    <source>
        <dbReference type="SAM" id="MobiDB-lite"/>
    </source>
</evidence>
<dbReference type="SUPFAM" id="SSF55681">
    <property type="entry name" value="Class II aaRS and biotin synthetases"/>
    <property type="match status" value="1"/>
</dbReference>
<dbReference type="AlphaFoldDB" id="A0A367F167"/>
<reference evidence="2 3" key="1">
    <citation type="submission" date="2018-06" db="EMBL/GenBank/DDBJ databases">
        <title>Sphaerisporangium craniellae sp. nov., isolated from a marine sponge in the South China Sea.</title>
        <authorList>
            <person name="Li L."/>
        </authorList>
    </citation>
    <scope>NUCLEOTIDE SEQUENCE [LARGE SCALE GENOMIC DNA]</scope>
    <source>
        <strain evidence="2 3">CCTCC AA 208026</strain>
    </source>
</reference>